<evidence type="ECO:0000256" key="3">
    <source>
        <dbReference type="ARBA" id="ARBA00022538"/>
    </source>
</evidence>
<keyword evidence="14" id="KW-0808">Transferase</keyword>
<dbReference type="Pfam" id="PF00520">
    <property type="entry name" value="Ion_trans"/>
    <property type="match status" value="1"/>
</dbReference>
<keyword evidence="2" id="KW-0813">Transport</keyword>
<keyword evidence="7" id="KW-0630">Potassium</keyword>
<feature type="transmembrane region" description="Helical" evidence="12">
    <location>
        <begin position="95"/>
        <end position="119"/>
    </location>
</feature>
<dbReference type="AlphaFoldDB" id="D5BS04"/>
<feature type="domain" description="Ion transport" evidence="13">
    <location>
        <begin position="25"/>
        <end position="251"/>
    </location>
</feature>
<protein>
    <submittedName>
        <fullName evidence="14">Kef-type K+ transport systems, predicted NAD-binding component</fullName>
        <ecNumber evidence="14">2.3.1.9</ecNumber>
    </submittedName>
</protein>
<dbReference type="STRING" id="488538.SAR116_0808"/>
<dbReference type="GO" id="GO:0003985">
    <property type="term" value="F:acetyl-CoA C-acetyltransferase activity"/>
    <property type="evidence" value="ECO:0007669"/>
    <property type="project" value="UniProtKB-EC"/>
</dbReference>
<keyword evidence="6" id="KW-0851">Voltage-gated channel</keyword>
<dbReference type="Proteomes" id="UP000007460">
    <property type="component" value="Chromosome"/>
</dbReference>
<dbReference type="RefSeq" id="WP_013045680.1">
    <property type="nucleotide sequence ID" value="NC_014010.1"/>
</dbReference>
<dbReference type="OrthoDB" id="9799090at2"/>
<dbReference type="InterPro" id="IPR028325">
    <property type="entry name" value="VG_K_chnl"/>
</dbReference>
<evidence type="ECO:0000256" key="9">
    <source>
        <dbReference type="ARBA" id="ARBA00023065"/>
    </source>
</evidence>
<dbReference type="PANTHER" id="PTHR11537">
    <property type="entry name" value="VOLTAGE-GATED POTASSIUM CHANNEL"/>
    <property type="match status" value="1"/>
</dbReference>
<evidence type="ECO:0000256" key="12">
    <source>
        <dbReference type="SAM" id="Phobius"/>
    </source>
</evidence>
<keyword evidence="10 12" id="KW-0472">Membrane</keyword>
<name>D5BS04_PUNMI</name>
<feature type="transmembrane region" description="Helical" evidence="12">
    <location>
        <begin position="158"/>
        <end position="180"/>
    </location>
</feature>
<dbReference type="GO" id="GO:0005249">
    <property type="term" value="F:voltage-gated potassium channel activity"/>
    <property type="evidence" value="ECO:0007669"/>
    <property type="project" value="InterPro"/>
</dbReference>
<keyword evidence="4 12" id="KW-0812">Transmembrane</keyword>
<accession>D5BS04</accession>
<dbReference type="EMBL" id="CP001751">
    <property type="protein sequence ID" value="ADE39051.1"/>
    <property type="molecule type" value="Genomic_DNA"/>
</dbReference>
<evidence type="ECO:0000256" key="6">
    <source>
        <dbReference type="ARBA" id="ARBA00022882"/>
    </source>
</evidence>
<evidence type="ECO:0000256" key="1">
    <source>
        <dbReference type="ARBA" id="ARBA00004141"/>
    </source>
</evidence>
<dbReference type="Gene3D" id="1.10.287.70">
    <property type="match status" value="1"/>
</dbReference>
<keyword evidence="9" id="KW-0406">Ion transport</keyword>
<keyword evidence="14" id="KW-0012">Acyltransferase</keyword>
<dbReference type="PANTHER" id="PTHR11537:SF254">
    <property type="entry name" value="POTASSIUM VOLTAGE-GATED CHANNEL PROTEIN SHAB"/>
    <property type="match status" value="1"/>
</dbReference>
<evidence type="ECO:0000256" key="10">
    <source>
        <dbReference type="ARBA" id="ARBA00023136"/>
    </source>
</evidence>
<evidence type="ECO:0000256" key="7">
    <source>
        <dbReference type="ARBA" id="ARBA00022958"/>
    </source>
</evidence>
<sequence>MSGLSKKRVLEILSRSNGDDKVSMYCDRALSTLILLNLLAVSLESIDHLSIQYGYLFWAFELFSVTIFGCEYILRIWSSDANIDREGGTPAKLRFGYIFSFTGLIDLIAILPSILPLILGQIDLRWLRVLRLVRLLKISHYSTALEDLISAIREERNAFGAALYLFCIALFVSSALMYVVEHEVQPENFSSIPTTMWWSMITLTTVGYGDVSPMTSLGKLVGAATAIMGICVVALLTGIVATAFANQVARRKDIFEAEILHALADGVISEEELERIKKMQTELNLSDEHVRALIELLSERGTTKPD</sequence>
<dbReference type="Gene3D" id="1.20.120.350">
    <property type="entry name" value="Voltage-gated potassium channels. Chain C"/>
    <property type="match status" value="1"/>
</dbReference>
<evidence type="ECO:0000256" key="11">
    <source>
        <dbReference type="ARBA" id="ARBA00023303"/>
    </source>
</evidence>
<organism evidence="14 15">
    <name type="scientific">Puniceispirillum marinum (strain IMCC1322)</name>
    <dbReference type="NCBI Taxonomy" id="488538"/>
    <lineage>
        <taxon>Bacteria</taxon>
        <taxon>Pseudomonadati</taxon>
        <taxon>Pseudomonadota</taxon>
        <taxon>Alphaproteobacteria</taxon>
        <taxon>Candidatus Puniceispirillales</taxon>
        <taxon>Candidatus Puniceispirillaceae</taxon>
        <taxon>Candidatus Puniceispirillum</taxon>
    </lineage>
</organism>
<evidence type="ECO:0000256" key="8">
    <source>
        <dbReference type="ARBA" id="ARBA00022989"/>
    </source>
</evidence>
<dbReference type="GO" id="GO:0001508">
    <property type="term" value="P:action potential"/>
    <property type="evidence" value="ECO:0007669"/>
    <property type="project" value="TreeGrafter"/>
</dbReference>
<dbReference type="eggNOG" id="COG0664">
    <property type="taxonomic scope" value="Bacteria"/>
</dbReference>
<evidence type="ECO:0000313" key="15">
    <source>
        <dbReference type="Proteomes" id="UP000007460"/>
    </source>
</evidence>
<keyword evidence="8 12" id="KW-1133">Transmembrane helix</keyword>
<comment type="subcellular location">
    <subcellularLocation>
        <location evidence="1">Membrane</location>
        <topology evidence="1">Multi-pass membrane protein</topology>
    </subcellularLocation>
</comment>
<keyword evidence="3" id="KW-0633">Potassium transport</keyword>
<dbReference type="SUPFAM" id="SSF81324">
    <property type="entry name" value="Voltage-gated potassium channels"/>
    <property type="match status" value="1"/>
</dbReference>
<dbReference type="GO" id="GO:0008076">
    <property type="term" value="C:voltage-gated potassium channel complex"/>
    <property type="evidence" value="ECO:0007669"/>
    <property type="project" value="InterPro"/>
</dbReference>
<feature type="transmembrane region" description="Helical" evidence="12">
    <location>
        <begin position="221"/>
        <end position="245"/>
    </location>
</feature>
<reference evidence="14 15" key="1">
    <citation type="journal article" date="2010" name="J. Bacteriol.">
        <title>Complete genome sequence of "Candidatus Puniceispirillum marinum" IMCC1322, a representative of the SAR116 clade in the Alphaproteobacteria.</title>
        <authorList>
            <person name="Oh H.M."/>
            <person name="Kwon K.K."/>
            <person name="Kang I."/>
            <person name="Kang S.G."/>
            <person name="Lee J.H."/>
            <person name="Kim S.J."/>
            <person name="Cho J.C."/>
        </authorList>
    </citation>
    <scope>NUCLEOTIDE SEQUENCE [LARGE SCALE GENOMIC DNA]</scope>
    <source>
        <strain evidence="14 15">IMCC1322</strain>
    </source>
</reference>
<evidence type="ECO:0000256" key="4">
    <source>
        <dbReference type="ARBA" id="ARBA00022692"/>
    </source>
</evidence>
<keyword evidence="11" id="KW-0407">Ion channel</keyword>
<dbReference type="InterPro" id="IPR005821">
    <property type="entry name" value="Ion_trans_dom"/>
</dbReference>
<evidence type="ECO:0000259" key="13">
    <source>
        <dbReference type="Pfam" id="PF00520"/>
    </source>
</evidence>
<dbReference type="KEGG" id="apb:SAR116_0808"/>
<evidence type="ECO:0000256" key="2">
    <source>
        <dbReference type="ARBA" id="ARBA00022448"/>
    </source>
</evidence>
<proteinExistence type="predicted"/>
<dbReference type="SUPFAM" id="SSF158682">
    <property type="entry name" value="TerB-like"/>
    <property type="match status" value="1"/>
</dbReference>
<keyword evidence="5" id="KW-0631">Potassium channel</keyword>
<feature type="transmembrane region" description="Helical" evidence="12">
    <location>
        <begin position="55"/>
        <end position="74"/>
    </location>
</feature>
<gene>
    <name evidence="14" type="ordered locus">SAR116_0808</name>
</gene>
<evidence type="ECO:0000313" key="14">
    <source>
        <dbReference type="EMBL" id="ADE39051.1"/>
    </source>
</evidence>
<dbReference type="PRINTS" id="PR00169">
    <property type="entry name" value="KCHANNEL"/>
</dbReference>
<dbReference type="HOGENOM" id="CLU_011722_1_1_5"/>
<evidence type="ECO:0000256" key="5">
    <source>
        <dbReference type="ARBA" id="ARBA00022826"/>
    </source>
</evidence>
<dbReference type="InterPro" id="IPR029024">
    <property type="entry name" value="TerB-like"/>
</dbReference>
<dbReference type="EC" id="2.3.1.9" evidence="14"/>
<keyword evidence="15" id="KW-1185">Reference proteome</keyword>
<dbReference type="InterPro" id="IPR027359">
    <property type="entry name" value="Volt_channel_dom_sf"/>
</dbReference>